<feature type="signal peptide" evidence="1">
    <location>
        <begin position="1"/>
        <end position="22"/>
    </location>
</feature>
<name>A0A2N5C2U3_9BURK</name>
<dbReference type="InterPro" id="IPR042230">
    <property type="entry name" value="CusF_sf"/>
</dbReference>
<dbReference type="InterPro" id="IPR021647">
    <property type="entry name" value="CusF_Ec"/>
</dbReference>
<protein>
    <recommendedName>
        <fullName evidence="4">Copper-binding protein</fullName>
    </recommendedName>
</protein>
<evidence type="ECO:0000313" key="3">
    <source>
        <dbReference type="Proteomes" id="UP000234341"/>
    </source>
</evidence>
<reference evidence="2 3" key="1">
    <citation type="submission" date="2017-12" db="EMBL/GenBank/DDBJ databases">
        <title>Genome sequence of the active heterotrophic nitrifier-denitrifier, Cupriavidus pauculus UM1.</title>
        <authorList>
            <person name="Putonti C."/>
            <person name="Castignetti D."/>
        </authorList>
    </citation>
    <scope>NUCLEOTIDE SEQUENCE [LARGE SCALE GENOMIC DNA]</scope>
    <source>
        <strain evidence="2 3">UM1</strain>
    </source>
</reference>
<keyword evidence="1" id="KW-0732">Signal</keyword>
<evidence type="ECO:0000256" key="1">
    <source>
        <dbReference type="SAM" id="SignalP"/>
    </source>
</evidence>
<comment type="caution">
    <text evidence="2">The sequence shown here is derived from an EMBL/GenBank/DDBJ whole genome shotgun (WGS) entry which is preliminary data.</text>
</comment>
<proteinExistence type="predicted"/>
<dbReference type="Gene3D" id="2.40.50.320">
    <property type="entry name" value="Copper binding periplasmic protein CusF"/>
    <property type="match status" value="1"/>
</dbReference>
<dbReference type="AlphaFoldDB" id="A0A2N5C2U3"/>
<dbReference type="Proteomes" id="UP000234341">
    <property type="component" value="Unassembled WGS sequence"/>
</dbReference>
<organism evidence="2 3">
    <name type="scientific">Cupriavidus pauculus</name>
    <dbReference type="NCBI Taxonomy" id="82633"/>
    <lineage>
        <taxon>Bacteria</taxon>
        <taxon>Pseudomonadati</taxon>
        <taxon>Pseudomonadota</taxon>
        <taxon>Betaproteobacteria</taxon>
        <taxon>Burkholderiales</taxon>
        <taxon>Burkholderiaceae</taxon>
        <taxon>Cupriavidus</taxon>
    </lineage>
</organism>
<evidence type="ECO:0000313" key="2">
    <source>
        <dbReference type="EMBL" id="PLP96533.1"/>
    </source>
</evidence>
<dbReference type="Pfam" id="PF11604">
    <property type="entry name" value="CusF_Ec"/>
    <property type="match status" value="1"/>
</dbReference>
<feature type="chain" id="PRO_5014665725" description="Copper-binding protein" evidence="1">
    <location>
        <begin position="23"/>
        <end position="114"/>
    </location>
</feature>
<gene>
    <name evidence="2" type="ORF">CYJ10_31820</name>
</gene>
<sequence>MATVALLALLALLAGASPALMAATPGAPDASVAAATAQAPLPEVEGEIRKVDAEAGKLTIRHGPIGNLDMGAMTMIFRVKDPAMLTRVQAGDKVRFTVDRIDGLLTVTSLAIGQ</sequence>
<dbReference type="OrthoDB" id="9180744at2"/>
<dbReference type="EMBL" id="PJRP01000026">
    <property type="protein sequence ID" value="PLP96533.1"/>
    <property type="molecule type" value="Genomic_DNA"/>
</dbReference>
<evidence type="ECO:0008006" key="4">
    <source>
        <dbReference type="Google" id="ProtNLM"/>
    </source>
</evidence>
<accession>A0A2N5C2U3</accession>